<geneLocation type="plasmid" evidence="2"/>
<dbReference type="AlphaFoldDB" id="A0A0B5AT82"/>
<keyword evidence="1" id="KW-0614">Plasmid</keyword>
<proteinExistence type="predicted"/>
<organism evidence="1 2">
    <name type="scientific">Jeotgalibacillus malaysiensis</name>
    <dbReference type="NCBI Taxonomy" id="1508404"/>
    <lineage>
        <taxon>Bacteria</taxon>
        <taxon>Bacillati</taxon>
        <taxon>Bacillota</taxon>
        <taxon>Bacilli</taxon>
        <taxon>Bacillales</taxon>
        <taxon>Caryophanaceae</taxon>
        <taxon>Jeotgalibacillus</taxon>
    </lineage>
</organism>
<dbReference type="BioCyc" id="JESP1508404:G14D9-13381-MONOMER"/>
<gene>
    <name evidence="1" type="ORF">JMA_40970</name>
</gene>
<sequence length="148" mass="17442">MDTHFIIRRFIQDFSVWEKEYVGKSISSRTSTNDFVTYLVAEGLTADLYAKTLADEMAYWMDITMEDMVFTFRKLHINVKHVLLFIKENQDRYFERSHLAKCPQKHVLGIFPTNDGIDGGKGYCPYCEKEIEFPSKMNQQVVYNWKTS</sequence>
<evidence type="ECO:0000313" key="2">
    <source>
        <dbReference type="Proteomes" id="UP000031449"/>
    </source>
</evidence>
<dbReference type="HOGENOM" id="CLU_1756400_0_0_9"/>
<keyword evidence="2" id="KW-1185">Reference proteome</keyword>
<dbReference type="EMBL" id="CP009417">
    <property type="protein sequence ID" value="AJD93415.1"/>
    <property type="molecule type" value="Genomic_DNA"/>
</dbReference>
<evidence type="ECO:0000313" key="1">
    <source>
        <dbReference type="EMBL" id="AJD93415.1"/>
    </source>
</evidence>
<protein>
    <submittedName>
        <fullName evidence="1">Uncharacterized protein</fullName>
    </submittedName>
</protein>
<dbReference type="KEGG" id="jeo:JMA_40970"/>
<reference evidence="1 2" key="1">
    <citation type="submission" date="2014-08" db="EMBL/GenBank/DDBJ databases">
        <title>Complete genome of a marine bacteria Jeotgalibacillus malaysiensis.</title>
        <authorList>
            <person name="Yaakop A.S."/>
            <person name="Chan K.-G."/>
            <person name="Goh K.M."/>
        </authorList>
    </citation>
    <scope>NUCLEOTIDE SEQUENCE [LARGE SCALE GENOMIC DNA]</scope>
    <source>
        <strain evidence="1 2">D5</strain>
        <plasmid evidence="2">Plasmid</plasmid>
    </source>
</reference>
<name>A0A0B5AT82_9BACL</name>
<accession>A0A0B5AT82</accession>
<dbReference type="OrthoDB" id="199095at2"/>
<dbReference type="Proteomes" id="UP000031449">
    <property type="component" value="Plasmid unnamed"/>
</dbReference>